<evidence type="ECO:0000313" key="4">
    <source>
        <dbReference type="EMBL" id="MEI5995733.1"/>
    </source>
</evidence>
<protein>
    <submittedName>
        <fullName evidence="4">Response regulator</fullName>
    </submittedName>
</protein>
<organism evidence="4 5">
    <name type="scientific">Paraburkholderia bengalensis</name>
    <dbReference type="NCBI Taxonomy" id="2747562"/>
    <lineage>
        <taxon>Bacteria</taxon>
        <taxon>Pseudomonadati</taxon>
        <taxon>Pseudomonadota</taxon>
        <taxon>Betaproteobacteria</taxon>
        <taxon>Burkholderiales</taxon>
        <taxon>Burkholderiaceae</taxon>
        <taxon>Paraburkholderia</taxon>
    </lineage>
</organism>
<dbReference type="InterPro" id="IPR050595">
    <property type="entry name" value="Bact_response_regulator"/>
</dbReference>
<name>A0ABU8IK46_9BURK</name>
<dbReference type="PANTHER" id="PTHR44591:SF3">
    <property type="entry name" value="RESPONSE REGULATORY DOMAIN-CONTAINING PROTEIN"/>
    <property type="match status" value="1"/>
</dbReference>
<dbReference type="EMBL" id="JACFYJ010000001">
    <property type="protein sequence ID" value="MEI5995733.1"/>
    <property type="molecule type" value="Genomic_DNA"/>
</dbReference>
<dbReference type="RefSeq" id="WP_336596204.1">
    <property type="nucleotide sequence ID" value="NZ_JACFYJ010000001.1"/>
</dbReference>
<evidence type="ECO:0000256" key="2">
    <source>
        <dbReference type="PROSITE-ProRule" id="PRU00169"/>
    </source>
</evidence>
<feature type="modified residue" description="4-aspartylphosphate" evidence="2">
    <location>
        <position position="52"/>
    </location>
</feature>
<feature type="domain" description="Response regulatory" evidence="3">
    <location>
        <begin position="3"/>
        <end position="117"/>
    </location>
</feature>
<dbReference type="SUPFAM" id="SSF52172">
    <property type="entry name" value="CheY-like"/>
    <property type="match status" value="1"/>
</dbReference>
<keyword evidence="5" id="KW-1185">Reference proteome</keyword>
<evidence type="ECO:0000259" key="3">
    <source>
        <dbReference type="PROSITE" id="PS50110"/>
    </source>
</evidence>
<dbReference type="Pfam" id="PF00072">
    <property type="entry name" value="Response_reg"/>
    <property type="match status" value="1"/>
</dbReference>
<keyword evidence="1 2" id="KW-0597">Phosphoprotein</keyword>
<evidence type="ECO:0000313" key="5">
    <source>
        <dbReference type="Proteomes" id="UP001386437"/>
    </source>
</evidence>
<dbReference type="InterPro" id="IPR001789">
    <property type="entry name" value="Sig_transdc_resp-reg_receiver"/>
</dbReference>
<dbReference type="Gene3D" id="3.40.50.2300">
    <property type="match status" value="1"/>
</dbReference>
<evidence type="ECO:0000256" key="1">
    <source>
        <dbReference type="ARBA" id="ARBA00022553"/>
    </source>
</evidence>
<dbReference type="PROSITE" id="PS50110">
    <property type="entry name" value="RESPONSE_REGULATORY"/>
    <property type="match status" value="1"/>
</dbReference>
<comment type="caution">
    <text evidence="4">The sequence shown here is derived from an EMBL/GenBank/DDBJ whole genome shotgun (WGS) entry which is preliminary data.</text>
</comment>
<proteinExistence type="predicted"/>
<reference evidence="4 5" key="1">
    <citation type="journal article" date="2022" name="Arch. Microbiol.">
        <title>Paraburkholderia bengalensis sp. nov. isolated from roots of Oryza sativa, IR64.</title>
        <authorList>
            <person name="Nag P."/>
            <person name="Mondal N."/>
            <person name="Sarkar J."/>
            <person name="Das S."/>
        </authorList>
    </citation>
    <scope>NUCLEOTIDE SEQUENCE [LARGE SCALE GENOMIC DNA]</scope>
    <source>
        <strain evidence="4 5">IR64_4_BI</strain>
    </source>
</reference>
<gene>
    <name evidence="4" type="ORF">H3V53_00440</name>
</gene>
<dbReference type="PANTHER" id="PTHR44591">
    <property type="entry name" value="STRESS RESPONSE REGULATOR PROTEIN 1"/>
    <property type="match status" value="1"/>
</dbReference>
<dbReference type="Proteomes" id="UP001386437">
    <property type="component" value="Unassembled WGS sequence"/>
</dbReference>
<dbReference type="InterPro" id="IPR011006">
    <property type="entry name" value="CheY-like_superfamily"/>
</dbReference>
<sequence length="131" mass="14116">MTTLVVVDDESLVTDFLTFLLEGEGFTVHVATNGKEALDVIGRVRPVLVITDLMMPVMSGLELAKALRAQQAFVRLPVILCSAAAHAVAQDDRRLFSAILQKPQAPAALLAVVAQYARAAKSDRETDSEEP</sequence>
<accession>A0ABU8IK46</accession>
<dbReference type="SMART" id="SM00448">
    <property type="entry name" value="REC"/>
    <property type="match status" value="1"/>
</dbReference>